<evidence type="ECO:0000256" key="6">
    <source>
        <dbReference type="ARBA" id="ARBA00022927"/>
    </source>
</evidence>
<accession>A0A433CXH4</accession>
<evidence type="ECO:0000256" key="2">
    <source>
        <dbReference type="ARBA" id="ARBA00007210"/>
    </source>
</evidence>
<feature type="domain" description="Exocyst component Exo84 C-terminal" evidence="8">
    <location>
        <begin position="385"/>
        <end position="488"/>
    </location>
</feature>
<evidence type="ECO:0000256" key="1">
    <source>
        <dbReference type="ARBA" id="ARBA00004398"/>
    </source>
</evidence>
<dbReference type="Proteomes" id="UP000268093">
    <property type="component" value="Unassembled WGS sequence"/>
</dbReference>
<dbReference type="InterPro" id="IPR011993">
    <property type="entry name" value="PH-like_dom_sf"/>
</dbReference>
<comment type="subcellular location">
    <subcellularLocation>
        <location evidence="1">Cytoplasmic vesicle</location>
        <location evidence="1">Secretory vesicle</location>
    </subcellularLocation>
</comment>
<dbReference type="InterPro" id="IPR032403">
    <property type="entry name" value="Exo84_C"/>
</dbReference>
<dbReference type="InterPro" id="IPR042561">
    <property type="entry name" value="Exo84_C_1"/>
</dbReference>
<evidence type="ECO:0000259" key="8">
    <source>
        <dbReference type="Pfam" id="PF16528"/>
    </source>
</evidence>
<keyword evidence="10" id="KW-1185">Reference proteome</keyword>
<dbReference type="PANTHER" id="PTHR21426:SF12">
    <property type="entry name" value="EXOCYST COMPLEX COMPONENT 8"/>
    <property type="match status" value="1"/>
</dbReference>
<evidence type="ECO:0000256" key="4">
    <source>
        <dbReference type="ARBA" id="ARBA00022448"/>
    </source>
</evidence>
<dbReference type="GO" id="GO:0006887">
    <property type="term" value="P:exocytosis"/>
    <property type="evidence" value="ECO:0007669"/>
    <property type="project" value="UniProtKB-KW"/>
</dbReference>
<dbReference type="GO" id="GO:0015031">
    <property type="term" value="P:protein transport"/>
    <property type="evidence" value="ECO:0007669"/>
    <property type="project" value="UniProtKB-KW"/>
</dbReference>
<keyword evidence="6" id="KW-0653">Protein transport</keyword>
<dbReference type="AlphaFoldDB" id="A0A433CXH4"/>
<dbReference type="SUPFAM" id="SSF50729">
    <property type="entry name" value="PH domain-like"/>
    <property type="match status" value="1"/>
</dbReference>
<evidence type="ECO:0000256" key="7">
    <source>
        <dbReference type="SAM" id="MobiDB-lite"/>
    </source>
</evidence>
<name>A0A433CXH4_9FUNG</name>
<dbReference type="Gene3D" id="1.20.58.1220">
    <property type="entry name" value="Exo84p, C-terminal helical domain"/>
    <property type="match status" value="1"/>
</dbReference>
<comment type="caution">
    <text evidence="9">The sequence shown here is derived from an EMBL/GenBank/DDBJ whole genome shotgun (WGS) entry which is preliminary data.</text>
</comment>
<evidence type="ECO:0000313" key="9">
    <source>
        <dbReference type="EMBL" id="RUP43283.1"/>
    </source>
</evidence>
<dbReference type="PANTHER" id="PTHR21426">
    <property type="entry name" value="EXOCYST COMPLEX COMPONENT 8"/>
    <property type="match status" value="1"/>
</dbReference>
<feature type="region of interest" description="Disordered" evidence="7">
    <location>
        <begin position="283"/>
        <end position="306"/>
    </location>
</feature>
<evidence type="ECO:0000256" key="5">
    <source>
        <dbReference type="ARBA" id="ARBA00022483"/>
    </source>
</evidence>
<protein>
    <recommendedName>
        <fullName evidence="3">Exocyst complex component EXO84</fullName>
    </recommendedName>
</protein>
<dbReference type="InterPro" id="IPR042560">
    <property type="entry name" value="Exo84_C_2"/>
</dbReference>
<keyword evidence="4" id="KW-0813">Transport</keyword>
<dbReference type="Gene3D" id="2.30.29.30">
    <property type="entry name" value="Pleckstrin-homology domain (PH domain)/Phosphotyrosine-binding domain (PTB)"/>
    <property type="match status" value="1"/>
</dbReference>
<dbReference type="InterPro" id="IPR033961">
    <property type="entry name" value="Exo84"/>
</dbReference>
<dbReference type="Gene3D" id="1.20.58.1210">
    <property type="entry name" value="Exo84p, N-terminal helical domain"/>
    <property type="match status" value="1"/>
</dbReference>
<dbReference type="GO" id="GO:0030133">
    <property type="term" value="C:transport vesicle"/>
    <property type="evidence" value="ECO:0007669"/>
    <property type="project" value="UniProtKB-SubCell"/>
</dbReference>
<dbReference type="Pfam" id="PF25345">
    <property type="entry name" value="PH_EXO84"/>
    <property type="match status" value="1"/>
</dbReference>
<dbReference type="Pfam" id="PF16528">
    <property type="entry name" value="Exo84_C"/>
    <property type="match status" value="1"/>
</dbReference>
<evidence type="ECO:0000256" key="3">
    <source>
        <dbReference type="ARBA" id="ARBA00021269"/>
    </source>
</evidence>
<gene>
    <name evidence="9" type="ORF">BC936DRAFT_137393</name>
</gene>
<sequence>MLDGRFFHDRRNPIQFLDHISSSIPFISPTHLESDMLTLRNLLNDLRSINDSFKDDSDTLGIISGILPSQQRVPCASQVSDSVIPRRKPNEGVNTDMHSLHKAQMQALWEGVEGSQKFVPFLPNRHIVKESGNFVELNPSNFKPKQGIHLFLLSDCLLVATRKKRTMSSKLKLVAEQCWPLNEIAVIDIKDSPARFWDLRPVSHLRATDIVNAFKVIKNSETFYYRAEKLDDKTGFLVMVKRNTDEMMEEKRRQRDAMRAKTESVMIIAGSETNDLRNNLSKVARKPLPPPPAPFRGGNEDEDAPEKSMSAVDMRWMANLPDELDVCIAQREFEAAVAYVENGGFDHVTACMGIRLMSNRPPSHSSARSILSAHGGDSAKLEAIRREIDRYVDRLCTAISRDLSHPLLTKVQFQRNCTWLLRLDLGEEAREVFMAARTNVIKQRTRQLTFEGDVTTYISELALVVFTLIRNTCDWYRESFKDNRMASGEWKLEGGDGARLGLGARAGGDLRGHLPQAGLPPQPAELPDHRRLPQVDERPVRYGAFRFGVRRLRMVGLDLNFLLEELFEEDVRETIAAYEERCLEKLAKVVANDNFAVVSSQSLGGYRCRGTEVKVTASVVSFYNILIQFVNDVCLLAKLSVGLQCGLSIFVIRLYIKVIDGVSSLTEQYLKRMKAESRERDLSKDQRYAAKMNVSFVLDNIVPRISGQLNRHFDRPIPELDTLRARLRGEPAGLFVGTVESESDRDKNIRISSYL</sequence>
<reference evidence="9 10" key="1">
    <citation type="journal article" date="2018" name="New Phytol.">
        <title>Phylogenomics of Endogonaceae and evolution of mycorrhizas within Mucoromycota.</title>
        <authorList>
            <person name="Chang Y."/>
            <person name="Desiro A."/>
            <person name="Na H."/>
            <person name="Sandor L."/>
            <person name="Lipzen A."/>
            <person name="Clum A."/>
            <person name="Barry K."/>
            <person name="Grigoriev I.V."/>
            <person name="Martin F.M."/>
            <person name="Stajich J.E."/>
            <person name="Smith M.E."/>
            <person name="Bonito G."/>
            <person name="Spatafora J.W."/>
        </authorList>
    </citation>
    <scope>NUCLEOTIDE SEQUENCE [LARGE SCALE GENOMIC DNA]</scope>
    <source>
        <strain evidence="9 10">GMNB39</strain>
    </source>
</reference>
<organism evidence="9 10">
    <name type="scientific">Jimgerdemannia flammicorona</name>
    <dbReference type="NCBI Taxonomy" id="994334"/>
    <lineage>
        <taxon>Eukaryota</taxon>
        <taxon>Fungi</taxon>
        <taxon>Fungi incertae sedis</taxon>
        <taxon>Mucoromycota</taxon>
        <taxon>Mucoromycotina</taxon>
        <taxon>Endogonomycetes</taxon>
        <taxon>Endogonales</taxon>
        <taxon>Endogonaceae</taxon>
        <taxon>Jimgerdemannia</taxon>
    </lineage>
</organism>
<proteinExistence type="inferred from homology"/>
<dbReference type="OrthoDB" id="642193at2759"/>
<dbReference type="InterPro" id="IPR016159">
    <property type="entry name" value="Cullin_repeat-like_dom_sf"/>
</dbReference>
<comment type="similarity">
    <text evidence="2">Belongs to the EXO84 family.</text>
</comment>
<keyword evidence="5" id="KW-0268">Exocytosis</keyword>
<dbReference type="EMBL" id="RBNI01011351">
    <property type="protein sequence ID" value="RUP43283.1"/>
    <property type="molecule type" value="Genomic_DNA"/>
</dbReference>
<dbReference type="GO" id="GO:0000145">
    <property type="term" value="C:exocyst"/>
    <property type="evidence" value="ECO:0007669"/>
    <property type="project" value="InterPro"/>
</dbReference>
<dbReference type="GO" id="GO:0006893">
    <property type="term" value="P:Golgi to plasma membrane transport"/>
    <property type="evidence" value="ECO:0007669"/>
    <property type="project" value="TreeGrafter"/>
</dbReference>
<evidence type="ECO:0000313" key="10">
    <source>
        <dbReference type="Proteomes" id="UP000268093"/>
    </source>
</evidence>
<dbReference type="SUPFAM" id="SSF74788">
    <property type="entry name" value="Cullin repeat-like"/>
    <property type="match status" value="1"/>
</dbReference>